<dbReference type="InterPro" id="IPR042100">
    <property type="entry name" value="Bug_dom1"/>
</dbReference>
<comment type="caution">
    <text evidence="2">The sequence shown here is derived from an EMBL/GenBank/DDBJ whole genome shotgun (WGS) entry which is preliminary data.</text>
</comment>
<dbReference type="CDD" id="cd13578">
    <property type="entry name" value="PBP2_Bug27"/>
    <property type="match status" value="1"/>
</dbReference>
<name>A0A4Q7VA56_9BURK</name>
<dbReference type="Proteomes" id="UP000293398">
    <property type="component" value="Unassembled WGS sequence"/>
</dbReference>
<dbReference type="EMBL" id="SHKO01000004">
    <property type="protein sequence ID" value="RZT92213.1"/>
    <property type="molecule type" value="Genomic_DNA"/>
</dbReference>
<dbReference type="PANTHER" id="PTHR42928">
    <property type="entry name" value="TRICARBOXYLATE-BINDING PROTEIN"/>
    <property type="match status" value="1"/>
</dbReference>
<reference evidence="2 3" key="1">
    <citation type="submission" date="2019-02" db="EMBL/GenBank/DDBJ databases">
        <title>Genomic Encyclopedia of Type Strains, Phase IV (KMG-IV): sequencing the most valuable type-strain genomes for metagenomic binning, comparative biology and taxonomic classification.</title>
        <authorList>
            <person name="Goeker M."/>
        </authorList>
    </citation>
    <scope>NUCLEOTIDE SEQUENCE [LARGE SCALE GENOMIC DNA]</scope>
    <source>
        <strain evidence="2 3">DSM 23814</strain>
    </source>
</reference>
<evidence type="ECO:0000313" key="3">
    <source>
        <dbReference type="Proteomes" id="UP000293398"/>
    </source>
</evidence>
<evidence type="ECO:0000313" key="2">
    <source>
        <dbReference type="EMBL" id="RZT92213.1"/>
    </source>
</evidence>
<proteinExistence type="inferred from homology"/>
<dbReference type="InterPro" id="IPR005064">
    <property type="entry name" value="BUG"/>
</dbReference>
<dbReference type="Gene3D" id="3.40.190.150">
    <property type="entry name" value="Bordetella uptake gene, domain 1"/>
    <property type="match status" value="1"/>
</dbReference>
<protein>
    <submittedName>
        <fullName evidence="2">Tripartite-type tricarboxylate transporter receptor subunit TctC</fullName>
    </submittedName>
</protein>
<evidence type="ECO:0000256" key="1">
    <source>
        <dbReference type="ARBA" id="ARBA00006987"/>
    </source>
</evidence>
<dbReference type="AlphaFoldDB" id="A0A4Q7VA56"/>
<dbReference type="Gene3D" id="3.40.190.10">
    <property type="entry name" value="Periplasmic binding protein-like II"/>
    <property type="match status" value="1"/>
</dbReference>
<dbReference type="PIRSF" id="PIRSF017082">
    <property type="entry name" value="YflP"/>
    <property type="match status" value="1"/>
</dbReference>
<organism evidence="2 3">
    <name type="scientific">Advenella incenata</name>
    <dbReference type="NCBI Taxonomy" id="267800"/>
    <lineage>
        <taxon>Bacteria</taxon>
        <taxon>Pseudomonadati</taxon>
        <taxon>Pseudomonadota</taxon>
        <taxon>Betaproteobacteria</taxon>
        <taxon>Burkholderiales</taxon>
        <taxon>Alcaligenaceae</taxon>
    </lineage>
</organism>
<dbReference type="SUPFAM" id="SSF53850">
    <property type="entry name" value="Periplasmic binding protein-like II"/>
    <property type="match status" value="1"/>
</dbReference>
<dbReference type="PANTHER" id="PTHR42928:SF5">
    <property type="entry name" value="BLR1237 PROTEIN"/>
    <property type="match status" value="1"/>
</dbReference>
<keyword evidence="2" id="KW-0675">Receptor</keyword>
<accession>A0A4Q7VA56</accession>
<gene>
    <name evidence="2" type="ORF">EV681_4124</name>
</gene>
<dbReference type="Pfam" id="PF03401">
    <property type="entry name" value="TctC"/>
    <property type="match status" value="1"/>
</dbReference>
<sequence length="340" mass="36116">MVYIMPFYKYKQIAKEKIGRAPARIFGNALAFVMLACIATPASAAYPQKPIELVVPFPPGGIVDVVTRSMARQLSGALKQPLVVVNKAGAGGSIGAAQVARSAPDGYTLLMAFDTHAINPLLYKLPFDSDKDLTPISLLGTSALVLAVPASVPANNVPELVAMAKRDPTALNYASTGAGSSNQLAAELFKSTTGINLTHIPYKGGAPAIADLLAARVQVMFVSTSSVLSHIRAGKLKALAVTTKQPIPQLPDVPSITQYYPSFEAKSWIGMLAPAGTPEDIISRLNTEIKTVLNTPEMAAFFDKQAIQTTPSSPAEFGKFMQDQTQKWSSVISESNIKVE</sequence>
<keyword evidence="3" id="KW-1185">Reference proteome</keyword>
<dbReference type="OrthoDB" id="8678477at2"/>
<comment type="similarity">
    <text evidence="1">Belongs to the UPF0065 (bug) family.</text>
</comment>